<dbReference type="Pfam" id="PF12796">
    <property type="entry name" value="Ank_2"/>
    <property type="match status" value="3"/>
</dbReference>
<dbReference type="SMART" id="SM00248">
    <property type="entry name" value="ANK"/>
    <property type="match status" value="9"/>
</dbReference>
<feature type="repeat" description="ANK" evidence="3">
    <location>
        <begin position="463"/>
        <end position="495"/>
    </location>
</feature>
<dbReference type="InterPro" id="IPR002110">
    <property type="entry name" value="Ankyrin_rpt"/>
</dbReference>
<evidence type="ECO:0000313" key="4">
    <source>
        <dbReference type="EMBL" id="KID67188.1"/>
    </source>
</evidence>
<reference evidence="4 5" key="1">
    <citation type="journal article" date="2014" name="Proc. Natl. Acad. Sci. U.S.A.">
        <title>Trajectory and genomic determinants of fungal-pathogen speciation and host adaptation.</title>
        <authorList>
            <person name="Hu X."/>
            <person name="Xiao G."/>
            <person name="Zheng P."/>
            <person name="Shang Y."/>
            <person name="Su Y."/>
            <person name="Zhang X."/>
            <person name="Liu X."/>
            <person name="Zhan S."/>
            <person name="St Leger R.J."/>
            <person name="Wang C."/>
        </authorList>
    </citation>
    <scope>NUCLEOTIDE SEQUENCE [LARGE SCALE GENOMIC DNA]</scope>
    <source>
        <strain evidence="4 5">ARSEF 549</strain>
    </source>
</reference>
<keyword evidence="1" id="KW-0677">Repeat</keyword>
<name>A0A0B4F9F2_METAF</name>
<dbReference type="EMBL" id="AZNF01000004">
    <property type="protein sequence ID" value="KID67188.1"/>
    <property type="molecule type" value="Genomic_DNA"/>
</dbReference>
<evidence type="ECO:0000313" key="5">
    <source>
        <dbReference type="Proteomes" id="UP000031186"/>
    </source>
</evidence>
<evidence type="ECO:0000256" key="3">
    <source>
        <dbReference type="PROSITE-ProRule" id="PRU00023"/>
    </source>
</evidence>
<protein>
    <submittedName>
        <fullName evidence="4">Ankyrin 2,3/unc44</fullName>
    </submittedName>
</protein>
<organism evidence="4 5">
    <name type="scientific">Metarhizium anisopliae (strain ARSEF 549)</name>
    <dbReference type="NCBI Taxonomy" id="3151832"/>
    <lineage>
        <taxon>Eukaryota</taxon>
        <taxon>Fungi</taxon>
        <taxon>Dikarya</taxon>
        <taxon>Ascomycota</taxon>
        <taxon>Pezizomycotina</taxon>
        <taxon>Sordariomycetes</taxon>
        <taxon>Hypocreomycetidae</taxon>
        <taxon>Hypocreales</taxon>
        <taxon>Clavicipitaceae</taxon>
        <taxon>Metarhizium</taxon>
    </lineage>
</organism>
<proteinExistence type="predicted"/>
<keyword evidence="2 3" id="KW-0040">ANK repeat</keyword>
<gene>
    <name evidence="4" type="ORF">MAN_03946</name>
</gene>
<sequence>MWNFVLMPNEIKGMVFDLMIAKDVYAFTRTSKDHYGAFRGFTWRRSDPIASTALSREIRRWALEDKLIREKAATERPHIATAECEINYILRMNRRVLQLGHFWLAVELADCSIISRLAKETNIKEEWEEFRDLDLEHEKRQMFDDLLKLSLKPPTNDLADAVLDLLKIDKSCNDDKGAHRLTQALLVACRFGNLELVQKLIALGADPEGVIECEWPLMVACNTGKRELFDLLLKSGASINGRYVKPSQITTLGAAIKGNNAEIVQHLLDNKAFIQEVNNTMFWDADKLFQGGSDSREQLKIRQMLYERLDIKRAWSFPDIPAWLPGAVKANKLDMMELLLEPLLEQAADEPTSPPGRWKAYDELLGIALDEQSYDVVDILLDAFPQVFRSERLNTLSCKTRAGILDRAMQTGNSALFYQVLSIEDSRKQKENGDTLLHYIREPGAAEKLLLASHISIDALSESGETPLSTACCQNNMQMVEFLLRRKQDMKAKDHPGCKCFQVAVEKADVKLVCLLLEYDVNIRCGSADIATKLSTAIRHKKWAVLEALLVKGSPVCLSVFERAVEGMGELVEFATLLIQLNKYTEDVARRLLDIVVQDSQVELSIVERLLEGGADPSPSQEDAQEDAQGYTDKIHSPISWACFHGRKDIAEKLFHHGAIVENDEDGTSPSNPQAWTTLQAAVAGGHIEMVLWLLDGKADISPTKGDRDSWHSLCIVAVKAGIGMLRFLLERGKAYLSHDSIGDMLKEGVQRNQVEIVQYLIQDFGFTKADIDRMHLLHSARQNRRMMKTLQNYGANINFRKRAAERYSITRHAIGTVGQSRCYFDVVQTPRYATRIRA</sequence>
<dbReference type="PANTHER" id="PTHR24198">
    <property type="entry name" value="ANKYRIN REPEAT AND PROTEIN KINASE DOMAIN-CONTAINING PROTEIN"/>
    <property type="match status" value="1"/>
</dbReference>
<dbReference type="PROSITE" id="PS50297">
    <property type="entry name" value="ANK_REP_REGION"/>
    <property type="match status" value="1"/>
</dbReference>
<accession>A0A0B4F9F2</accession>
<dbReference type="VEuPathDB" id="FungiDB:MAN_03946"/>
<evidence type="ECO:0000256" key="1">
    <source>
        <dbReference type="ARBA" id="ARBA00022737"/>
    </source>
</evidence>
<dbReference type="Gene3D" id="1.25.40.20">
    <property type="entry name" value="Ankyrin repeat-containing domain"/>
    <property type="match status" value="3"/>
</dbReference>
<comment type="caution">
    <text evidence="4">The sequence shown here is derived from an EMBL/GenBank/DDBJ whole genome shotgun (WGS) entry which is preliminary data.</text>
</comment>
<dbReference type="OrthoDB" id="366390at2759"/>
<feature type="repeat" description="ANK" evidence="3">
    <location>
        <begin position="216"/>
        <end position="244"/>
    </location>
</feature>
<feature type="non-terminal residue" evidence="4">
    <location>
        <position position="1"/>
    </location>
</feature>
<dbReference type="PANTHER" id="PTHR24198:SF165">
    <property type="entry name" value="ANKYRIN REPEAT-CONTAINING PROTEIN-RELATED"/>
    <property type="match status" value="1"/>
</dbReference>
<dbReference type="InterPro" id="IPR036770">
    <property type="entry name" value="Ankyrin_rpt-contain_sf"/>
</dbReference>
<dbReference type="HOGENOM" id="CLU_347505_0_0_1"/>
<dbReference type="PROSITE" id="PS50088">
    <property type="entry name" value="ANK_REPEAT"/>
    <property type="match status" value="2"/>
</dbReference>
<dbReference type="AlphaFoldDB" id="A0A0B4F9F2"/>
<keyword evidence="5" id="KW-1185">Reference proteome</keyword>
<evidence type="ECO:0000256" key="2">
    <source>
        <dbReference type="ARBA" id="ARBA00023043"/>
    </source>
</evidence>
<dbReference type="SUPFAM" id="SSF48403">
    <property type="entry name" value="Ankyrin repeat"/>
    <property type="match status" value="1"/>
</dbReference>
<dbReference type="Proteomes" id="UP000031186">
    <property type="component" value="Unassembled WGS sequence"/>
</dbReference>